<reference evidence="1 2" key="1">
    <citation type="submission" date="2018-05" db="EMBL/GenBank/DDBJ databases">
        <title>Flavobacterium sp. strain IMCC34758, incomplete genome.</title>
        <authorList>
            <person name="Joung Y."/>
        </authorList>
    </citation>
    <scope>NUCLEOTIDE SEQUENCE [LARGE SCALE GENOMIC DNA]</scope>
    <source>
        <strain evidence="1 2">IMCC34758</strain>
    </source>
</reference>
<dbReference type="AlphaFoldDB" id="A0A2V4C7W4"/>
<dbReference type="Proteomes" id="UP000247681">
    <property type="component" value="Unassembled WGS sequence"/>
</dbReference>
<evidence type="ECO:0000313" key="2">
    <source>
        <dbReference type="Proteomes" id="UP000247681"/>
    </source>
</evidence>
<dbReference type="OrthoDB" id="839399at2"/>
<name>A0A2V4C7W4_9FLAO</name>
<dbReference type="EMBL" id="QJHL01000001">
    <property type="protein sequence ID" value="PXY46030.1"/>
    <property type="molecule type" value="Genomic_DNA"/>
</dbReference>
<gene>
    <name evidence="1" type="ORF">DMB68_02250</name>
</gene>
<keyword evidence="2" id="KW-1185">Reference proteome</keyword>
<sequence>MNNKVAVFLTIVLAMLVSCSPEDEPQNIITAEIAYVHKNGFAVSTGECINPDEEYAIAITAKFSKKRGSDKPVAVRYTLNGVEHVMTFEQDGTQLLGVELINGVNQAQIVGTDYKAQVSFFSHDDFELVR</sequence>
<dbReference type="RefSeq" id="WP_110345045.1">
    <property type="nucleotide sequence ID" value="NZ_QJHL01000001.1"/>
</dbReference>
<accession>A0A2V4C7W4</accession>
<protein>
    <submittedName>
        <fullName evidence="1">Uncharacterized protein</fullName>
    </submittedName>
</protein>
<evidence type="ECO:0000313" key="1">
    <source>
        <dbReference type="EMBL" id="PXY46030.1"/>
    </source>
</evidence>
<dbReference type="PROSITE" id="PS51257">
    <property type="entry name" value="PROKAR_LIPOPROTEIN"/>
    <property type="match status" value="1"/>
</dbReference>
<organism evidence="1 2">
    <name type="scientific">Flavobacterium hydrophilum</name>
    <dbReference type="NCBI Taxonomy" id="2211445"/>
    <lineage>
        <taxon>Bacteria</taxon>
        <taxon>Pseudomonadati</taxon>
        <taxon>Bacteroidota</taxon>
        <taxon>Flavobacteriia</taxon>
        <taxon>Flavobacteriales</taxon>
        <taxon>Flavobacteriaceae</taxon>
        <taxon>Flavobacterium</taxon>
    </lineage>
</organism>
<proteinExistence type="predicted"/>
<comment type="caution">
    <text evidence="1">The sequence shown here is derived from an EMBL/GenBank/DDBJ whole genome shotgun (WGS) entry which is preliminary data.</text>
</comment>